<evidence type="ECO:0000313" key="2">
    <source>
        <dbReference type="Proteomes" id="UP001056132"/>
    </source>
</evidence>
<dbReference type="InterPro" id="IPR018691">
    <property type="entry name" value="DUF2188"/>
</dbReference>
<dbReference type="Proteomes" id="UP001056132">
    <property type="component" value="Chromosome 2"/>
</dbReference>
<accession>A0AAE9L5I9</accession>
<dbReference type="EMBL" id="CP097331">
    <property type="protein sequence ID" value="URF08008.1"/>
    <property type="molecule type" value="Genomic_DNA"/>
</dbReference>
<gene>
    <name evidence="1" type="ORF">M5D45_22910</name>
</gene>
<dbReference type="AlphaFoldDB" id="A0AAE9L5I9"/>
<reference evidence="1" key="1">
    <citation type="journal article" date="2022" name="Microbiol. Resour. Announc.">
        <title>Genome Sequence of Cupriavidus campinensis Strain G5, a Member of a Bacterial Consortium Capable of Polyethylene Degradation.</title>
        <authorList>
            <person name="Schneider B."/>
            <person name="Pfeiffer F."/>
            <person name="Dyall-Smith M."/>
            <person name="Kunte H.J."/>
        </authorList>
    </citation>
    <scope>NUCLEOTIDE SEQUENCE</scope>
    <source>
        <strain evidence="1">G5</strain>
    </source>
</reference>
<dbReference type="RefSeq" id="WP_250025933.1">
    <property type="nucleotide sequence ID" value="NZ_CP097331.1"/>
</dbReference>
<dbReference type="KEGG" id="ccam:M5D45_22910"/>
<name>A0AAE9L5I9_9BURK</name>
<reference evidence="1" key="2">
    <citation type="submission" date="2022-05" db="EMBL/GenBank/DDBJ databases">
        <authorList>
            <person name="Kunte H.-J."/>
        </authorList>
    </citation>
    <scope>NUCLEOTIDE SEQUENCE</scope>
    <source>
        <strain evidence="1">G5</strain>
    </source>
</reference>
<sequence>MPKNFHIVLNDGFWDLRADGVPRAISRHKTRDEAIRVGRAAAERLKVSLRVEDEQAEEAEAVAEVAEVAGAGQADTSGGPPTFKADCGIARMAAA</sequence>
<dbReference type="Pfam" id="PF09954">
    <property type="entry name" value="DUF2188"/>
    <property type="match status" value="1"/>
</dbReference>
<proteinExistence type="predicted"/>
<organism evidence="1 2">
    <name type="scientific">Cupriavidus campinensis</name>
    <dbReference type="NCBI Taxonomy" id="151783"/>
    <lineage>
        <taxon>Bacteria</taxon>
        <taxon>Pseudomonadati</taxon>
        <taxon>Pseudomonadota</taxon>
        <taxon>Betaproteobacteria</taxon>
        <taxon>Burkholderiales</taxon>
        <taxon>Burkholderiaceae</taxon>
        <taxon>Cupriavidus</taxon>
    </lineage>
</organism>
<protein>
    <submittedName>
        <fullName evidence="1">DUF2188 domain-containing protein</fullName>
    </submittedName>
</protein>
<evidence type="ECO:0000313" key="1">
    <source>
        <dbReference type="EMBL" id="URF08008.1"/>
    </source>
</evidence>